<feature type="region of interest" description="Disordered" evidence="1">
    <location>
        <begin position="1"/>
        <end position="75"/>
    </location>
</feature>
<evidence type="ECO:0000256" key="1">
    <source>
        <dbReference type="SAM" id="MobiDB-lite"/>
    </source>
</evidence>
<organism evidence="2 3">
    <name type="scientific">Hibiscus sabdariffa</name>
    <name type="common">roselle</name>
    <dbReference type="NCBI Taxonomy" id="183260"/>
    <lineage>
        <taxon>Eukaryota</taxon>
        <taxon>Viridiplantae</taxon>
        <taxon>Streptophyta</taxon>
        <taxon>Embryophyta</taxon>
        <taxon>Tracheophyta</taxon>
        <taxon>Spermatophyta</taxon>
        <taxon>Magnoliopsida</taxon>
        <taxon>eudicotyledons</taxon>
        <taxon>Gunneridae</taxon>
        <taxon>Pentapetalae</taxon>
        <taxon>rosids</taxon>
        <taxon>malvids</taxon>
        <taxon>Malvales</taxon>
        <taxon>Malvaceae</taxon>
        <taxon>Malvoideae</taxon>
        <taxon>Hibiscus</taxon>
    </lineage>
</organism>
<reference evidence="2 3" key="1">
    <citation type="journal article" date="2024" name="G3 (Bethesda)">
        <title>Genome assembly of Hibiscus sabdariffa L. provides insights into metabolisms of medicinal natural products.</title>
        <authorList>
            <person name="Kim T."/>
        </authorList>
    </citation>
    <scope>NUCLEOTIDE SEQUENCE [LARGE SCALE GENOMIC DNA]</scope>
    <source>
        <strain evidence="2">TK-2024</strain>
        <tissue evidence="2">Old leaves</tissue>
    </source>
</reference>
<name>A0ABR2G366_9ROSI</name>
<evidence type="ECO:0000313" key="2">
    <source>
        <dbReference type="EMBL" id="KAK8593507.1"/>
    </source>
</evidence>
<evidence type="ECO:0000313" key="3">
    <source>
        <dbReference type="Proteomes" id="UP001472677"/>
    </source>
</evidence>
<feature type="region of interest" description="Disordered" evidence="1">
    <location>
        <begin position="272"/>
        <end position="340"/>
    </location>
</feature>
<comment type="caution">
    <text evidence="2">The sequence shown here is derived from an EMBL/GenBank/DDBJ whole genome shotgun (WGS) entry which is preliminary data.</text>
</comment>
<feature type="compositionally biased region" description="Low complexity" evidence="1">
    <location>
        <begin position="56"/>
        <end position="68"/>
    </location>
</feature>
<proteinExistence type="predicted"/>
<sequence>MPSRNRVEHRQKKSGNHQQTKPPPGSKTLEYLCEAEPNAHFPQPDDRPKKGHFGNPLPNLRPLLSSSCPHPPQRQVQPISVGLGQKDYMKKMDLEVAIPIKNSSEEFGYRYAPEYRYSATFGLAVPIRLSNGTDTSSKLYRYSPSSTDTRIPARNLGSPATTPEAQATFAATPASPPAPDHQSPPAHSTDAPPTYILQLCNQLQRMEARQIEFIEESKVFQTTLLQFLHDNFPAAAESIPAPPVATPTTVNLAADPSVGVGKWRRSIVPKNATSDALDWNTPYEHPPSPPAPTSAPPPPPPPTDILESSNMWKRKAPTARILTEDYSPEPTEDPTTEADT</sequence>
<feature type="compositionally biased region" description="Acidic residues" evidence="1">
    <location>
        <begin position="326"/>
        <end position="340"/>
    </location>
</feature>
<protein>
    <submittedName>
        <fullName evidence="2">Uncharacterized protein</fullName>
    </submittedName>
</protein>
<feature type="compositionally biased region" description="Low complexity" evidence="1">
    <location>
        <begin position="159"/>
        <end position="173"/>
    </location>
</feature>
<dbReference type="Proteomes" id="UP001472677">
    <property type="component" value="Unassembled WGS sequence"/>
</dbReference>
<accession>A0ABR2G366</accession>
<feature type="compositionally biased region" description="Pro residues" evidence="1">
    <location>
        <begin position="284"/>
        <end position="303"/>
    </location>
</feature>
<dbReference type="EMBL" id="JBBPBM010000003">
    <property type="protein sequence ID" value="KAK8593507.1"/>
    <property type="molecule type" value="Genomic_DNA"/>
</dbReference>
<keyword evidence="3" id="KW-1185">Reference proteome</keyword>
<gene>
    <name evidence="2" type="ORF">V6N12_045587</name>
</gene>
<feature type="region of interest" description="Disordered" evidence="1">
    <location>
        <begin position="142"/>
        <end position="193"/>
    </location>
</feature>